<reference evidence="1" key="1">
    <citation type="submission" date="2021-05" db="EMBL/GenBank/DDBJ databases">
        <authorList>
            <person name="Scholz U."/>
            <person name="Mascher M."/>
            <person name="Fiebig A."/>
        </authorList>
    </citation>
    <scope>NUCLEOTIDE SEQUENCE [LARGE SCALE GENOMIC DNA]</scope>
</reference>
<accession>A0ACD5Y402</accession>
<keyword evidence="2" id="KW-1185">Reference proteome</keyword>
<name>A0ACD5Y402_AVESA</name>
<dbReference type="EnsemblPlants" id="AVESA.00010b.r2.5CG0900120.1">
    <property type="protein sequence ID" value="AVESA.00010b.r2.5CG0900120.1.CDS"/>
    <property type="gene ID" value="AVESA.00010b.r2.5CG0900120"/>
</dbReference>
<organism evidence="1 2">
    <name type="scientific">Avena sativa</name>
    <name type="common">Oat</name>
    <dbReference type="NCBI Taxonomy" id="4498"/>
    <lineage>
        <taxon>Eukaryota</taxon>
        <taxon>Viridiplantae</taxon>
        <taxon>Streptophyta</taxon>
        <taxon>Embryophyta</taxon>
        <taxon>Tracheophyta</taxon>
        <taxon>Spermatophyta</taxon>
        <taxon>Magnoliopsida</taxon>
        <taxon>Liliopsida</taxon>
        <taxon>Poales</taxon>
        <taxon>Poaceae</taxon>
        <taxon>BOP clade</taxon>
        <taxon>Pooideae</taxon>
        <taxon>Poodae</taxon>
        <taxon>Poeae</taxon>
        <taxon>Poeae Chloroplast Group 1 (Aveneae type)</taxon>
        <taxon>Aveninae</taxon>
        <taxon>Avena</taxon>
    </lineage>
</organism>
<reference evidence="1" key="2">
    <citation type="submission" date="2025-09" db="UniProtKB">
        <authorList>
            <consortium name="EnsemblPlants"/>
        </authorList>
    </citation>
    <scope>IDENTIFICATION</scope>
</reference>
<evidence type="ECO:0000313" key="1">
    <source>
        <dbReference type="EnsemblPlants" id="AVESA.00010b.r2.5CG0900120.1.CDS"/>
    </source>
</evidence>
<protein>
    <submittedName>
        <fullName evidence="1">Uncharacterized protein</fullName>
    </submittedName>
</protein>
<dbReference type="Proteomes" id="UP001732700">
    <property type="component" value="Chromosome 5C"/>
</dbReference>
<evidence type="ECO:0000313" key="2">
    <source>
        <dbReference type="Proteomes" id="UP001732700"/>
    </source>
</evidence>
<sequence>MTGSRIKIAGRFKSCVHMGCFDLEAFVELNERSRKWQCPICLKNYSLDDIIVDPYFNRIASLIQSCEDDVCEIDVKPDGSWRVKGGAKLKDLTRWHLPDGTVSVATNMGCKPNPGFVKEEIKEESPSEQLGCRIKLGIRKNNNGKWEITKRGDVNSMPSSDNDQPENFENGNCVSSTSNIDLENTEDSEPGQHVHDLDSSPVDDHVPPEATDQDIIVLSDSDDDNVMELSPNALNCNSADDTEDPFPPNPQKNSGASEEQPGGVPVEASFLMFSEDFDELGLPFWEYPSNPQYDPGTELTDGLGELQNFAANHQSPQEPISGVNSIMTPAANPLEDGHGGSLQASLDHSCADGSLITAKNVSRKRTNPGDEITALDASGLDDDLAGVRPAGPSSLSRQARSVRPKLVLTIDSDSD</sequence>
<proteinExistence type="predicted"/>